<name>A0A652ZV82_9SPIR</name>
<dbReference type="EMBL" id="UPXP01000014">
    <property type="protein sequence ID" value="VBB39672.1"/>
    <property type="molecule type" value="Genomic_DNA"/>
</dbReference>
<proteinExistence type="predicted"/>
<evidence type="ECO:0000313" key="1">
    <source>
        <dbReference type="EMBL" id="VBB39672.1"/>
    </source>
</evidence>
<dbReference type="AlphaFoldDB" id="A0A652ZV82"/>
<sequence length="71" mass="7794">MCAYLDELGFAAPYQEIVAPDSNLKGTPQEGSPYVLAPRTLGETHVGKTFPDLSAQQNLLHREHRSRPCLG</sequence>
<reference evidence="1" key="1">
    <citation type="submission" date="2018-07" db="EMBL/GenBank/DDBJ databases">
        <authorList>
            <consortium name="Genoscope - CEA"/>
            <person name="William W."/>
        </authorList>
    </citation>
    <scope>NUCLEOTIDE SEQUENCE</scope>
    <source>
        <strain evidence="1">IK1</strain>
    </source>
</reference>
<protein>
    <submittedName>
        <fullName evidence="1">Uncharacterized protein</fullName>
    </submittedName>
</protein>
<accession>A0A652ZV82</accession>
<gene>
    <name evidence="1" type="ORF">TRIP_E210060</name>
</gene>
<organism evidence="1">
    <name type="scientific">uncultured Spirochaetota bacterium</name>
    <dbReference type="NCBI Taxonomy" id="460511"/>
    <lineage>
        <taxon>Bacteria</taxon>
        <taxon>Pseudomonadati</taxon>
        <taxon>Spirochaetota</taxon>
        <taxon>environmental samples</taxon>
    </lineage>
</organism>